<dbReference type="RefSeq" id="WP_406788058.1">
    <property type="nucleotide sequence ID" value="NZ_JBJIAA010000010.1"/>
</dbReference>
<organism evidence="1 2">
    <name type="scientific">Clostridium neuense</name>
    <dbReference type="NCBI Taxonomy" id="1728934"/>
    <lineage>
        <taxon>Bacteria</taxon>
        <taxon>Bacillati</taxon>
        <taxon>Bacillota</taxon>
        <taxon>Clostridia</taxon>
        <taxon>Eubacteriales</taxon>
        <taxon>Clostridiaceae</taxon>
        <taxon>Clostridium</taxon>
    </lineage>
</organism>
<proteinExistence type="predicted"/>
<name>A0ABW8TFV9_9CLOT</name>
<gene>
    <name evidence="1" type="ORF">ACJDT4_13350</name>
</gene>
<reference evidence="1 2" key="1">
    <citation type="submission" date="2024-11" db="EMBL/GenBank/DDBJ databases">
        <authorList>
            <person name="Heng Y.C."/>
            <person name="Lim A.C.H."/>
            <person name="Lee J.K.Y."/>
            <person name="Kittelmann S."/>
        </authorList>
    </citation>
    <scope>NUCLEOTIDE SEQUENCE [LARGE SCALE GENOMIC DNA]</scope>
    <source>
        <strain evidence="1 2">WILCCON 0114</strain>
    </source>
</reference>
<protein>
    <recommendedName>
        <fullName evidence="3">Prophage protein</fullName>
    </recommendedName>
</protein>
<accession>A0ABW8TFV9</accession>
<sequence length="307" mass="33932">MANAINYATLFMTALDTQMIQQSTSGWMEANAGEVIYNGGKEIKIPKMNMDGLGDYSRTDGYPGGTVSLDYETMTMLMDRGKQFVLDSMDVNESNFVVNASSVMSQFQKLYVIPEVDAYRYSRIASLAISKSKASGGYTPAVNDILSKLKADIATVQDIVGDIPLIVTMSRLTKNILEESTEITKQLTVTDFVSGQYNTKVSMIDECPIIPVPSARLKTAYVFRDGRTTGQTQGGFAPDASAKNINWIISAQNVPIAVSKTDNMKIFTPDVVQDADGYKMDYRKYHDLWIPDNKYDGLFVNIKEALS</sequence>
<dbReference type="EMBL" id="JBJIAA010000010">
    <property type="protein sequence ID" value="MFL0251403.1"/>
    <property type="molecule type" value="Genomic_DNA"/>
</dbReference>
<evidence type="ECO:0000313" key="1">
    <source>
        <dbReference type="EMBL" id="MFL0251403.1"/>
    </source>
</evidence>
<dbReference type="Proteomes" id="UP001623592">
    <property type="component" value="Unassembled WGS sequence"/>
</dbReference>
<keyword evidence="2" id="KW-1185">Reference proteome</keyword>
<evidence type="ECO:0000313" key="2">
    <source>
        <dbReference type="Proteomes" id="UP001623592"/>
    </source>
</evidence>
<comment type="caution">
    <text evidence="1">The sequence shown here is derived from an EMBL/GenBank/DDBJ whole genome shotgun (WGS) entry which is preliminary data.</text>
</comment>
<evidence type="ECO:0008006" key="3">
    <source>
        <dbReference type="Google" id="ProtNLM"/>
    </source>
</evidence>